<accession>A0A9P1CCZ0</accession>
<keyword evidence="1" id="KW-0175">Coiled coil</keyword>
<reference evidence="4" key="2">
    <citation type="submission" date="2024-04" db="EMBL/GenBank/DDBJ databases">
        <authorList>
            <person name="Chen Y."/>
            <person name="Shah S."/>
            <person name="Dougan E. K."/>
            <person name="Thang M."/>
            <person name="Chan C."/>
        </authorList>
    </citation>
    <scope>NUCLEOTIDE SEQUENCE [LARGE SCALE GENOMIC DNA]</scope>
</reference>
<dbReference type="Proteomes" id="UP001152797">
    <property type="component" value="Unassembled WGS sequence"/>
</dbReference>
<feature type="region of interest" description="Disordered" evidence="2">
    <location>
        <begin position="1672"/>
        <end position="1786"/>
    </location>
</feature>
<dbReference type="OrthoDB" id="498204at2759"/>
<dbReference type="GO" id="GO:0060628">
    <property type="term" value="P:regulation of ER to Golgi vesicle-mediated transport"/>
    <property type="evidence" value="ECO:0007669"/>
    <property type="project" value="TreeGrafter"/>
</dbReference>
<dbReference type="InterPro" id="IPR007528">
    <property type="entry name" value="RINT1_Tip20"/>
</dbReference>
<evidence type="ECO:0000313" key="3">
    <source>
        <dbReference type="EMBL" id="CAI3988433.1"/>
    </source>
</evidence>
<dbReference type="GO" id="GO:0070939">
    <property type="term" value="C:Dsl1/NZR complex"/>
    <property type="evidence" value="ECO:0007669"/>
    <property type="project" value="InterPro"/>
</dbReference>
<proteinExistence type="predicted"/>
<evidence type="ECO:0000256" key="1">
    <source>
        <dbReference type="SAM" id="Coils"/>
    </source>
</evidence>
<sequence length="2679" mass="295869">GEARVVDQNQLIRQRLSAFLERRPSWEQLIELGILGRQERFGLAQQVVDELLRSRLKAQEEELARPPAGERSYSAQMLQQLQPSGERWQAQLQRLKQLHQMKQQEMKATEKRWQEAAAECQRQSCSPAVPQLVKRLQAAVQNLVHEQAFEPTGLQLPIQCPQFELALEDVPWWTFLAGLTCGVLLGPLIDLVSLEVKLLREELRHLTLRVDRQGDQLDELSESVVGTSVRSFEVVSSGGASSVPAGNLTAGSATSFEAADPVGPYPWPLREAVARDIGAFLKRCLDGEHRGESGRDRIKGLQSRVYIVVRDFDRKVYNPPLLLKTFGEVKGYCKRDGSCGDSIFIGLSMTEPSLDGEPLSDPGAHGDSEGAEPVALGPRDFVVAQEDGTADFLYRVGRLPLPEHGLLTAVVAVADIDGKLLVALPEGVWNRSVAKRLLPQRAIAKPLLCSVAACQSEKREVLGFEAVDIKAWFGLLHPAMEGDVDYVGEDEIHYHFSPEGEEPLFPYGPALVEVAQAHYSFSTADEGMPKDVPECPPNFTGVSEERFQKLELALEGMQRGLQQLLGARVGASPKTLARPLPHPPTNKAPKSNAAGSQEIAGLEPEVVQSALAAGIPMAHLEEMGSILKGKPRRIEELPRKKPVRKPKQGPLSESEEEEDVEVEEEGLPSGGSGEQDGAGPQRNMERAIVKLTAIASKLAGPKEKHKIDTLLDGGSGGVAGSESSSIGAGRKNAAAMRALQKCLLEDPKYIFQIMEANLQSDFLARPIQPGEPLASGTTVRGWLSARSRIQLYHNHVRWAWQVGGIWDCLIAGRNEEARARCALLIGAADQASIDGGNWVVSNVALLEAPPPYQSFATHQSPSPLELQHSVLYDHRWAETFLGHLKEVDSFVDAKKKLGSGKGSQRDQSETGSNQPKPKPKAKAKEKGDKGRKGQESSSQEAGGSSFARSLLAWQFAPPTGEVTGSAELFPLPLPYPEVFQSSMERFDKRNALKKGTVAIVIGLNYLFLHRSKHVGDAFGERRKLNRNQWEAVRRIEKFLQAWIEVSPISPEVMGRTSGKVESLEEMLTELHEHAQILAKSGTGYFQSPRKTEKPGRPVPVPASKGKLLTTETFSTFKQVEASRLTFVGKPEFDPSPYLDPISRRIFNDPLVCREPPEFCSERPPKMRVHCSRNQKIKLFSLLDATDRLRVHLPHEVFPRYGSGLFAVPKDLERDRLILDSRGANLLETPPQRWIKSLASAETLCRISLEDDEVLACSGNDLKGPMHPQELVGLRALRQEHLQSKVVYGSLNTLAMGDCQAVELAQSCHLGLVLQKGIVDSDSLTTMYKPVPRSRTMVGLVIDDFVSMSKVKELVFEKGSSEGAQRAEKMQNAYQEVKLIPNVKKGFRDELQCSFWGADVDGKNGLVRGSLKRAVPLAGIILRLVRIGHCSGHLMQVIVGAIISLFLFRRRLLCLLDSCFDSYRGRPMDEIFPLSGRCKSDLLLVVILLPMAATNLQAGTPELVAAADASNWGEAGVYSRIPRLVGKELTRHCLRKSVWVRLLTPSQAVLRSHGLLPEEEELPDHEECFKSNPLWTWLAEGLNYNLLFAKAKTGNRHINIGEVRGVLRTEKLLGLRRPSCRHLVGADSQVALGALVKGRSSSAAINEELSRSLPWMLGLDSYLDLMYFNTLSNRADDPTEGRTEQTDVSSTEKDPALPETFRKGAAVQVEEPLPSSTSSAQLNCETAGHGRGSPSVGCWPSPDRRHSHEASNACDSTEAAAAGAKLSTTATNQRKEQKKRVRSATRSLPPLLSAEAKEALRSFPVGQVVRSAGVSWPPKRAGFLDLFSGERGVAKELSRQWCTWSLCFDLEHSPNEDLDDPKLRTQLIQLLRLGCFVGAGGGPVCSSFSMAVRPPVRSSEEPYGRSELNEKMRAKVEAGNSMAIWFFELLDAALHEGLVVWIENPTASWMFRLPEWKRMLDKWPELKAWIVDYCRFGTKWRKRTKFFSNTCLGVAAAIARALAIATELAKEDRTLSRASVSSAMAHPALLVLLAREYGEPLAALRKDLILPRDMLSSDSSLAYLKIQKPKTRFRGGGRTQHLAVHDAEFAFLLDSVFASLSSEDSLLECSPSAFRRRWDAILRALQIGKESGLTPGGVRGGGCVHAFQTGVSLPTLLWRMRIRHLQTLESYLQEVIASTVISELRPEARQNVMCAAALAPVLIRKRDHWQACLLSCRVSQPGQDFQKLLLKRRALENIVSMAEKTDAAREAVFSYGSECQDIHILELLELCAQLPPRSKAVGMKLGQGVTWIRRGPVAVAPVGDWTLAEQLQRIWPKEPNSKVPATVPGRVLELCRLLAEAQRVERELRKAAAEAHGGSLPLSSDDWPSEALAAPLVARFRHHFCRADSDLCRMDKPEWAFRYLTDLLSDHLAELDSWGASQLSEGLCQSLAQEARLFLRLRMPLLAKDEGGRTLLYQTLQQLVKFHASMQALGGESCTQVLMKDFDMNRPLEELSSPSPTRPREGGLIAARLARAVRGREEELPLGFLDVFTSADASFIAEKLESALQSSAWRVQPVDAKTDGSPEIFALGTLLPDLLERAAERCACLATEVARRSYCNLVLAPGLRQSATALKQRWNDLADPLKAPQEVDRLLETLQELCVFLDGFSLAKHIVTACDELRELQVLIRKKLLELQAEDD</sequence>
<reference evidence="3" key="1">
    <citation type="submission" date="2022-10" db="EMBL/GenBank/DDBJ databases">
        <authorList>
            <person name="Chen Y."/>
            <person name="Dougan E. K."/>
            <person name="Chan C."/>
            <person name="Rhodes N."/>
            <person name="Thang M."/>
        </authorList>
    </citation>
    <scope>NUCLEOTIDE SEQUENCE</scope>
</reference>
<feature type="compositionally biased region" description="Low complexity" evidence="2">
    <location>
        <begin position="1756"/>
        <end position="1770"/>
    </location>
</feature>
<keyword evidence="5" id="KW-1185">Reference proteome</keyword>
<evidence type="ECO:0000313" key="5">
    <source>
        <dbReference type="Proteomes" id="UP001152797"/>
    </source>
</evidence>
<dbReference type="EMBL" id="CAMXCT020001267">
    <property type="protein sequence ID" value="CAL1141808.1"/>
    <property type="molecule type" value="Genomic_DNA"/>
</dbReference>
<protein>
    <submittedName>
        <fullName evidence="3">Uncharacterized protein</fullName>
    </submittedName>
</protein>
<feature type="region of interest" description="Disordered" evidence="2">
    <location>
        <begin position="1084"/>
        <end position="1103"/>
    </location>
</feature>
<feature type="compositionally biased region" description="Acidic residues" evidence="2">
    <location>
        <begin position="653"/>
        <end position="666"/>
    </location>
</feature>
<feature type="coiled-coil region" evidence="1">
    <location>
        <begin position="85"/>
        <end position="112"/>
    </location>
</feature>
<organism evidence="3">
    <name type="scientific">Cladocopium goreaui</name>
    <dbReference type="NCBI Taxonomy" id="2562237"/>
    <lineage>
        <taxon>Eukaryota</taxon>
        <taxon>Sar</taxon>
        <taxon>Alveolata</taxon>
        <taxon>Dinophyceae</taxon>
        <taxon>Suessiales</taxon>
        <taxon>Symbiodiniaceae</taxon>
        <taxon>Cladocopium</taxon>
    </lineage>
</organism>
<dbReference type="GO" id="GO:0006888">
    <property type="term" value="P:endoplasmic reticulum to Golgi vesicle-mediated transport"/>
    <property type="evidence" value="ECO:0007669"/>
    <property type="project" value="InterPro"/>
</dbReference>
<feature type="compositionally biased region" description="Basic and acidic residues" evidence="2">
    <location>
        <begin position="1673"/>
        <end position="1701"/>
    </location>
</feature>
<dbReference type="PANTHER" id="PTHR13520">
    <property type="entry name" value="RAD50-INTERACTING PROTEIN 1 RINT-1"/>
    <property type="match status" value="1"/>
</dbReference>
<evidence type="ECO:0000313" key="4">
    <source>
        <dbReference type="EMBL" id="CAL1141808.1"/>
    </source>
</evidence>
<dbReference type="EMBL" id="CAMXCT010001267">
    <property type="protein sequence ID" value="CAI3988433.1"/>
    <property type="molecule type" value="Genomic_DNA"/>
</dbReference>
<comment type="caution">
    <text evidence="3">The sequence shown here is derived from an EMBL/GenBank/DDBJ whole genome shotgun (WGS) entry which is preliminary data.</text>
</comment>
<dbReference type="PANTHER" id="PTHR13520:SF0">
    <property type="entry name" value="RAD50-INTERACTING PROTEIN 1"/>
    <property type="match status" value="1"/>
</dbReference>
<feature type="compositionally biased region" description="Polar residues" evidence="2">
    <location>
        <begin position="1713"/>
        <end position="1723"/>
    </location>
</feature>
<feature type="compositionally biased region" description="Basic and acidic residues" evidence="2">
    <location>
        <begin position="922"/>
        <end position="934"/>
    </location>
</feature>
<feature type="region of interest" description="Disordered" evidence="2">
    <location>
        <begin position="573"/>
        <end position="595"/>
    </location>
</feature>
<dbReference type="GO" id="GO:0006890">
    <property type="term" value="P:retrograde vesicle-mediated transport, Golgi to endoplasmic reticulum"/>
    <property type="evidence" value="ECO:0007669"/>
    <property type="project" value="InterPro"/>
</dbReference>
<feature type="non-terminal residue" evidence="3">
    <location>
        <position position="2679"/>
    </location>
</feature>
<dbReference type="EMBL" id="CAMXCT030001267">
    <property type="protein sequence ID" value="CAL4775745.1"/>
    <property type="molecule type" value="Genomic_DNA"/>
</dbReference>
<gene>
    <name evidence="3" type="ORF">C1SCF055_LOCUS15607</name>
</gene>
<feature type="region of interest" description="Disordered" evidence="2">
    <location>
        <begin position="896"/>
        <end position="943"/>
    </location>
</feature>
<evidence type="ECO:0000256" key="2">
    <source>
        <dbReference type="SAM" id="MobiDB-lite"/>
    </source>
</evidence>
<name>A0A9P1CCZ0_9DINO</name>
<feature type="region of interest" description="Disordered" evidence="2">
    <location>
        <begin position="624"/>
        <end position="681"/>
    </location>
</feature>